<dbReference type="OrthoDB" id="2747330at2759"/>
<dbReference type="STRING" id="246404.A0A507FLT3"/>
<dbReference type="PANTHER" id="PTHR47966:SF51">
    <property type="entry name" value="BETA-SITE APP-CLEAVING ENZYME, ISOFORM A-RELATED"/>
    <property type="match status" value="1"/>
</dbReference>
<comment type="similarity">
    <text evidence="2">Belongs to the peptidase A1 family.</text>
</comment>
<gene>
    <name evidence="12" type="ORF">CcCBS67573_g02342</name>
</gene>
<protein>
    <recommendedName>
        <fullName evidence="3">rhizopuspepsin</fullName>
        <ecNumber evidence="3">3.4.23.21</ecNumber>
    </recommendedName>
</protein>
<keyword evidence="9" id="KW-1015">Disulfide bond</keyword>
<evidence type="ECO:0000256" key="9">
    <source>
        <dbReference type="PIRSR" id="PIRSR601461-2"/>
    </source>
</evidence>
<feature type="disulfide bond" evidence="9">
    <location>
        <begin position="120"/>
        <end position="126"/>
    </location>
</feature>
<feature type="disulfide bond" evidence="9">
    <location>
        <begin position="367"/>
        <end position="407"/>
    </location>
</feature>
<keyword evidence="7" id="KW-0378">Hydrolase</keyword>
<dbReference type="EMBL" id="QEAP01000048">
    <property type="protein sequence ID" value="TPX76388.1"/>
    <property type="molecule type" value="Genomic_DNA"/>
</dbReference>
<dbReference type="InterPro" id="IPR033121">
    <property type="entry name" value="PEPTIDASE_A1"/>
</dbReference>
<feature type="chain" id="PRO_5021486279" description="rhizopuspepsin" evidence="10">
    <location>
        <begin position="22"/>
        <end position="514"/>
    </location>
</feature>
<feature type="domain" description="Peptidase A1" evidence="11">
    <location>
        <begin position="89"/>
        <end position="451"/>
    </location>
</feature>
<evidence type="ECO:0000256" key="3">
    <source>
        <dbReference type="ARBA" id="ARBA00013205"/>
    </source>
</evidence>
<evidence type="ECO:0000256" key="8">
    <source>
        <dbReference type="PIRSR" id="PIRSR601461-1"/>
    </source>
</evidence>
<dbReference type="Pfam" id="PF00026">
    <property type="entry name" value="Asp"/>
    <property type="match status" value="1"/>
</dbReference>
<dbReference type="FunFam" id="2.40.70.10:FF:000115">
    <property type="entry name" value="Lysosomal aspartic protease"/>
    <property type="match status" value="1"/>
</dbReference>
<keyword evidence="13" id="KW-1185">Reference proteome</keyword>
<evidence type="ECO:0000313" key="13">
    <source>
        <dbReference type="Proteomes" id="UP000320333"/>
    </source>
</evidence>
<comment type="caution">
    <text evidence="12">The sequence shown here is derived from an EMBL/GenBank/DDBJ whole genome shotgun (WGS) entry which is preliminary data.</text>
</comment>
<dbReference type="InterPro" id="IPR001461">
    <property type="entry name" value="Aspartic_peptidase_A1"/>
</dbReference>
<organism evidence="12 13">
    <name type="scientific">Chytriomyces confervae</name>
    <dbReference type="NCBI Taxonomy" id="246404"/>
    <lineage>
        <taxon>Eukaryota</taxon>
        <taxon>Fungi</taxon>
        <taxon>Fungi incertae sedis</taxon>
        <taxon>Chytridiomycota</taxon>
        <taxon>Chytridiomycota incertae sedis</taxon>
        <taxon>Chytridiomycetes</taxon>
        <taxon>Chytridiales</taxon>
        <taxon>Chytriomycetaceae</taxon>
        <taxon>Chytriomyces</taxon>
    </lineage>
</organism>
<dbReference type="GO" id="GO:0004190">
    <property type="term" value="F:aspartic-type endopeptidase activity"/>
    <property type="evidence" value="ECO:0007669"/>
    <property type="project" value="UniProtKB-KW"/>
</dbReference>
<evidence type="ECO:0000256" key="2">
    <source>
        <dbReference type="ARBA" id="ARBA00007447"/>
    </source>
</evidence>
<evidence type="ECO:0000256" key="5">
    <source>
        <dbReference type="ARBA" id="ARBA00022729"/>
    </source>
</evidence>
<evidence type="ECO:0000259" key="11">
    <source>
        <dbReference type="PROSITE" id="PS51767"/>
    </source>
</evidence>
<sequence>MLILNIALSVSLAATSTLAECADPPCMIRMGLWKQEPPAENAYVNSALRNFNRFAANPAFKMGADVGRNLNRIAGANAMAIMNHYDQAYYANISFGTPPQQTVVQIDTGSAAFWIGSKACNDVKNCNDLYPFDSSKSSTFMNISSGKPSNVTYGAGSIGGVMASDVMNWGSFTIPKQQFILVDYEDPTIFYQQNGTVSGLVGFAYQGGLQPTVSAMGYYETPIYSMVRMGMISQPLFSIWLNGSTTGGIQTMNGGEVIIGGVDPARYNGDIMYYPIVNVSKSYFWMVEITNVQIVGTLDATKPTAPLSITPLNLTTTYGLMDSGTSLITIDPNFYTLQLLPTLQKKSVGKPVTLTTDLNTGYTRVACTDAQRLPSIAMTFGGKGVSGSQPSFEITWQDYVLSDAQGCYLGFQAMNMKNTGEGNPVWIFGDVFLRKVFTVYDFGNGGRVGLAYAANTGKAFGVPLNAQSIPDVPSVKVDNATASTSKKSAAATAAGGWSFAATSAMLVCTIFALA</sequence>
<keyword evidence="6" id="KW-0064">Aspartyl protease</keyword>
<evidence type="ECO:0000256" key="1">
    <source>
        <dbReference type="ARBA" id="ARBA00001130"/>
    </source>
</evidence>
<accession>A0A507FLT3</accession>
<feature type="active site" evidence="8">
    <location>
        <position position="322"/>
    </location>
</feature>
<dbReference type="PROSITE" id="PS51767">
    <property type="entry name" value="PEPTIDASE_A1"/>
    <property type="match status" value="1"/>
</dbReference>
<dbReference type="PRINTS" id="PR00792">
    <property type="entry name" value="PEPSIN"/>
</dbReference>
<reference evidence="12 13" key="1">
    <citation type="journal article" date="2019" name="Sci. Rep.">
        <title>Comparative genomics of chytrid fungi reveal insights into the obligate biotrophic and pathogenic lifestyle of Synchytrium endobioticum.</title>
        <authorList>
            <person name="van de Vossenberg B.T.L.H."/>
            <person name="Warris S."/>
            <person name="Nguyen H.D.T."/>
            <person name="van Gent-Pelzer M.P.E."/>
            <person name="Joly D.L."/>
            <person name="van de Geest H.C."/>
            <person name="Bonants P.J.M."/>
            <person name="Smith D.S."/>
            <person name="Levesque C.A."/>
            <person name="van der Lee T.A.J."/>
        </authorList>
    </citation>
    <scope>NUCLEOTIDE SEQUENCE [LARGE SCALE GENOMIC DNA]</scope>
    <source>
        <strain evidence="12 13">CBS 675.73</strain>
    </source>
</reference>
<dbReference type="InterPro" id="IPR021109">
    <property type="entry name" value="Peptidase_aspartic_dom_sf"/>
</dbReference>
<keyword evidence="4" id="KW-0645">Protease</keyword>
<dbReference type="AlphaFoldDB" id="A0A507FLT3"/>
<proteinExistence type="inferred from homology"/>
<dbReference type="Gene3D" id="2.40.70.10">
    <property type="entry name" value="Acid Proteases"/>
    <property type="match status" value="2"/>
</dbReference>
<evidence type="ECO:0000256" key="4">
    <source>
        <dbReference type="ARBA" id="ARBA00022670"/>
    </source>
</evidence>
<feature type="signal peptide" evidence="10">
    <location>
        <begin position="1"/>
        <end position="21"/>
    </location>
</feature>
<dbReference type="EC" id="3.4.23.21" evidence="3"/>
<evidence type="ECO:0000256" key="6">
    <source>
        <dbReference type="ARBA" id="ARBA00022750"/>
    </source>
</evidence>
<dbReference type="PANTHER" id="PTHR47966">
    <property type="entry name" value="BETA-SITE APP-CLEAVING ENZYME, ISOFORM A-RELATED"/>
    <property type="match status" value="1"/>
</dbReference>
<dbReference type="InterPro" id="IPR034164">
    <property type="entry name" value="Pepsin-like_dom"/>
</dbReference>
<dbReference type="CDD" id="cd05471">
    <property type="entry name" value="pepsin_like"/>
    <property type="match status" value="1"/>
</dbReference>
<keyword evidence="5 10" id="KW-0732">Signal</keyword>
<evidence type="ECO:0000256" key="7">
    <source>
        <dbReference type="ARBA" id="ARBA00022801"/>
    </source>
</evidence>
<comment type="catalytic activity">
    <reaction evidence="1">
        <text>Hydrolysis of proteins with broad specificity similar to that of pepsin A, preferring hydrophobic residues at P1 and P1'. Clots milk and activates trypsinogen. Does not cleave 4-Gln-|-His-5, but does cleave 10-His-|-Leu-11 and 12-Val-|-Glu-13 in B chain of insulin.</text>
        <dbReference type="EC" id="3.4.23.21"/>
    </reaction>
</comment>
<evidence type="ECO:0000313" key="12">
    <source>
        <dbReference type="EMBL" id="TPX76388.1"/>
    </source>
</evidence>
<name>A0A507FLT3_9FUNG</name>
<dbReference type="Proteomes" id="UP000320333">
    <property type="component" value="Unassembled WGS sequence"/>
</dbReference>
<feature type="active site" evidence="8">
    <location>
        <position position="107"/>
    </location>
</feature>
<dbReference type="SUPFAM" id="SSF50630">
    <property type="entry name" value="Acid proteases"/>
    <property type="match status" value="1"/>
</dbReference>
<dbReference type="GO" id="GO:0006508">
    <property type="term" value="P:proteolysis"/>
    <property type="evidence" value="ECO:0007669"/>
    <property type="project" value="UniProtKB-KW"/>
</dbReference>
<evidence type="ECO:0000256" key="10">
    <source>
        <dbReference type="SAM" id="SignalP"/>
    </source>
</evidence>